<keyword evidence="1" id="KW-0479">Metal-binding</keyword>
<keyword evidence="8" id="KW-1185">Reference proteome</keyword>
<dbReference type="Proteomes" id="UP001162164">
    <property type="component" value="Unassembled WGS sequence"/>
</dbReference>
<name>A0ABQ9J7H0_9CUCU</name>
<keyword evidence="2 5" id="KW-0863">Zinc-finger</keyword>
<dbReference type="Pfam" id="PF05485">
    <property type="entry name" value="THAP"/>
    <property type="match status" value="1"/>
</dbReference>
<proteinExistence type="predicted"/>
<accession>A0ABQ9J7H0</accession>
<dbReference type="PROSITE" id="PS50950">
    <property type="entry name" value="ZF_THAP"/>
    <property type="match status" value="1"/>
</dbReference>
<comment type="caution">
    <text evidence="7">The sequence shown here is derived from an EMBL/GenBank/DDBJ whole genome shotgun (WGS) entry which is preliminary data.</text>
</comment>
<reference evidence="7" key="1">
    <citation type="journal article" date="2023" name="Insect Mol. Biol.">
        <title>Genome sequencing provides insights into the evolution of gene families encoding plant cell wall-degrading enzymes in longhorned beetles.</title>
        <authorList>
            <person name="Shin N.R."/>
            <person name="Okamura Y."/>
            <person name="Kirsch R."/>
            <person name="Pauchet Y."/>
        </authorList>
    </citation>
    <scope>NUCLEOTIDE SEQUENCE</scope>
    <source>
        <strain evidence="7">MMC_N1</strain>
    </source>
</reference>
<evidence type="ECO:0000259" key="6">
    <source>
        <dbReference type="PROSITE" id="PS50950"/>
    </source>
</evidence>
<dbReference type="SUPFAM" id="SSF57716">
    <property type="entry name" value="Glucocorticoid receptor-like (DNA-binding domain)"/>
    <property type="match status" value="1"/>
</dbReference>
<keyword evidence="4 5" id="KW-0238">DNA-binding</keyword>
<evidence type="ECO:0000256" key="5">
    <source>
        <dbReference type="PROSITE-ProRule" id="PRU00309"/>
    </source>
</evidence>
<gene>
    <name evidence="7" type="ORF">NQ317_001137</name>
</gene>
<evidence type="ECO:0000313" key="8">
    <source>
        <dbReference type="Proteomes" id="UP001162164"/>
    </source>
</evidence>
<evidence type="ECO:0000256" key="4">
    <source>
        <dbReference type="ARBA" id="ARBA00023125"/>
    </source>
</evidence>
<dbReference type="EMBL" id="JAPWTJ010001080">
    <property type="protein sequence ID" value="KAJ8973931.1"/>
    <property type="molecule type" value="Genomic_DNA"/>
</dbReference>
<sequence>MSKVCCVSQCPSKSGSVENTRNLFGINRDSPTYDSVLNAIGQNLKQKVIPKHLFICDLHFEDNCIERTDIKIWKDGEEVSIPRKIARLKAGSLPTIFPSKFSKENNECRKEVLRPVNVNNETANTQQISPTEPLQKNEASVDKYFPSEVTGMEQKDQDSENDEFLTSPVAPRMVKPAPGCTSFTSSANYVKDESLRPRICFNQNCTPFETQYTLEALMQDWKSSANERKVPGDWALVDSNFGVLLVYCGDTHESITRSVLVKNDMSVEVRYKERIAASPSIDKVSNFQQLLWFLLVVTCSHVCEGIENHQSCPNVFYIRKPKTRCNRCPDCQIEAKKHRRREQRRILREEKEEKVVKDSRYVKFALSADENICYNCHKTLDNFARFIHRCNTVKVTLDDIKIEIDEAISSDEDDTPELSKPLSEAISLDEDDKPELFKSLSEAISLDEDDKQELFNPLSEAISLDEDDKPEPFNPFQFFTHIVSSPKKMGLQVQ</sequence>
<keyword evidence="3" id="KW-0862">Zinc</keyword>
<evidence type="ECO:0000256" key="1">
    <source>
        <dbReference type="ARBA" id="ARBA00022723"/>
    </source>
</evidence>
<organism evidence="7 8">
    <name type="scientific">Molorchus minor</name>
    <dbReference type="NCBI Taxonomy" id="1323400"/>
    <lineage>
        <taxon>Eukaryota</taxon>
        <taxon>Metazoa</taxon>
        <taxon>Ecdysozoa</taxon>
        <taxon>Arthropoda</taxon>
        <taxon>Hexapoda</taxon>
        <taxon>Insecta</taxon>
        <taxon>Pterygota</taxon>
        <taxon>Neoptera</taxon>
        <taxon>Endopterygota</taxon>
        <taxon>Coleoptera</taxon>
        <taxon>Polyphaga</taxon>
        <taxon>Cucujiformia</taxon>
        <taxon>Chrysomeloidea</taxon>
        <taxon>Cerambycidae</taxon>
        <taxon>Lamiinae</taxon>
        <taxon>Monochamini</taxon>
        <taxon>Molorchus</taxon>
    </lineage>
</organism>
<dbReference type="InterPro" id="IPR006612">
    <property type="entry name" value="THAP_Znf"/>
</dbReference>
<evidence type="ECO:0000256" key="3">
    <source>
        <dbReference type="ARBA" id="ARBA00022833"/>
    </source>
</evidence>
<evidence type="ECO:0000313" key="7">
    <source>
        <dbReference type="EMBL" id="KAJ8973931.1"/>
    </source>
</evidence>
<evidence type="ECO:0000256" key="2">
    <source>
        <dbReference type="ARBA" id="ARBA00022771"/>
    </source>
</evidence>
<protein>
    <recommendedName>
        <fullName evidence="6">THAP-type domain-containing protein</fullName>
    </recommendedName>
</protein>
<feature type="domain" description="THAP-type" evidence="6">
    <location>
        <begin position="1"/>
        <end position="97"/>
    </location>
</feature>